<keyword evidence="2" id="KW-0812">Transmembrane</keyword>
<accession>A0A8D3D0N8</accession>
<organism evidence="3 4">
    <name type="scientific">Scophthalmus maximus</name>
    <name type="common">Turbot</name>
    <name type="synonym">Psetta maxima</name>
    <dbReference type="NCBI Taxonomy" id="52904"/>
    <lineage>
        <taxon>Eukaryota</taxon>
        <taxon>Metazoa</taxon>
        <taxon>Chordata</taxon>
        <taxon>Craniata</taxon>
        <taxon>Vertebrata</taxon>
        <taxon>Euteleostomi</taxon>
        <taxon>Actinopterygii</taxon>
        <taxon>Neopterygii</taxon>
        <taxon>Teleostei</taxon>
        <taxon>Neoteleostei</taxon>
        <taxon>Acanthomorphata</taxon>
        <taxon>Carangaria</taxon>
        <taxon>Pleuronectiformes</taxon>
        <taxon>Pleuronectoidei</taxon>
        <taxon>Scophthalmidae</taxon>
        <taxon>Scophthalmus</taxon>
    </lineage>
</organism>
<dbReference type="Ensembl" id="ENSSMAT00000065576.1">
    <property type="protein sequence ID" value="ENSSMAP00000053096.1"/>
    <property type="gene ID" value="ENSSMAG00000032239.1"/>
</dbReference>
<evidence type="ECO:0000313" key="4">
    <source>
        <dbReference type="Proteomes" id="UP000694558"/>
    </source>
</evidence>
<feature type="transmembrane region" description="Helical" evidence="2">
    <location>
        <begin position="36"/>
        <end position="59"/>
    </location>
</feature>
<keyword evidence="1" id="KW-0378">Hydrolase</keyword>
<dbReference type="AlphaFoldDB" id="A0A8D3D0N8"/>
<sequence length="127" mass="14902">MEGVSRCHRPLVSCLSGLYGCRWRRHERSCTPPGDCLSFALLAATFCLTLVFLYFWGQAKNDYNDFDWWVPATLARRSLYLRLWLQLLAVCLMSEGQKLHLHWSHKVTDLRLVRPQARNVSYEQIRS</sequence>
<dbReference type="PROSITE" id="PS51257">
    <property type="entry name" value="PROKAR_LIPOPROTEIN"/>
    <property type="match status" value="1"/>
</dbReference>
<dbReference type="GeneTree" id="ENSGT00940000156251"/>
<keyword evidence="2" id="KW-1133">Transmembrane helix</keyword>
<protein>
    <submittedName>
        <fullName evidence="3">Uncharacterized protein</fullName>
    </submittedName>
</protein>
<reference evidence="3" key="2">
    <citation type="submission" date="2025-08" db="UniProtKB">
        <authorList>
            <consortium name="Ensembl"/>
        </authorList>
    </citation>
    <scope>IDENTIFICATION</scope>
</reference>
<dbReference type="Proteomes" id="UP000694558">
    <property type="component" value="Chromosome 4"/>
</dbReference>
<evidence type="ECO:0000256" key="1">
    <source>
        <dbReference type="ARBA" id="ARBA00022801"/>
    </source>
</evidence>
<dbReference type="GO" id="GO:0008889">
    <property type="term" value="F:glycerophosphodiester phosphodiesterase activity"/>
    <property type="evidence" value="ECO:0007669"/>
    <property type="project" value="TreeGrafter"/>
</dbReference>
<evidence type="ECO:0000256" key="2">
    <source>
        <dbReference type="SAM" id="Phobius"/>
    </source>
</evidence>
<keyword evidence="2" id="KW-0472">Membrane</keyword>
<reference evidence="3" key="1">
    <citation type="submission" date="2023-05" db="EMBL/GenBank/DDBJ databases">
        <title>High-quality long-read genome of Scophthalmus maximus.</title>
        <authorList>
            <person name="Lien S."/>
            <person name="Martinez P."/>
        </authorList>
    </citation>
    <scope>NUCLEOTIDE SEQUENCE [LARGE SCALE GENOMIC DNA]</scope>
</reference>
<dbReference type="GO" id="GO:0016020">
    <property type="term" value="C:membrane"/>
    <property type="evidence" value="ECO:0007669"/>
    <property type="project" value="TreeGrafter"/>
</dbReference>
<evidence type="ECO:0000313" key="3">
    <source>
        <dbReference type="Ensembl" id="ENSSMAP00000053096.1"/>
    </source>
</evidence>
<dbReference type="PANTHER" id="PTHR23344:SF13">
    <property type="entry name" value="GLYCEROPHOSPHODIESTER PHOSPHODIESTERASE DOMAIN-CONTAINING PROTEIN 4"/>
    <property type="match status" value="1"/>
</dbReference>
<name>A0A8D3D0N8_SCOMX</name>
<dbReference type="PANTHER" id="PTHR23344">
    <property type="entry name" value="GLYCEROPHOSPHORYL DIESTER PHOSPHODIESTERASE"/>
    <property type="match status" value="1"/>
</dbReference>
<proteinExistence type="predicted"/>